<reference evidence="1" key="1">
    <citation type="submission" date="2020-08" db="EMBL/GenBank/DDBJ databases">
        <title>Multicomponent nature underlies the extraordinary mechanical properties of spider dragline silk.</title>
        <authorList>
            <person name="Kono N."/>
            <person name="Nakamura H."/>
            <person name="Mori M."/>
            <person name="Yoshida Y."/>
            <person name="Ohtoshi R."/>
            <person name="Malay A.D."/>
            <person name="Moran D.A.P."/>
            <person name="Tomita M."/>
            <person name="Numata K."/>
            <person name="Arakawa K."/>
        </authorList>
    </citation>
    <scope>NUCLEOTIDE SEQUENCE</scope>
</reference>
<accession>A0A8X6NRW0</accession>
<name>A0A8X6NRW0_NEPPI</name>
<keyword evidence="2" id="KW-1185">Reference proteome</keyword>
<protein>
    <submittedName>
        <fullName evidence="1">Uncharacterized protein</fullName>
    </submittedName>
</protein>
<dbReference type="AlphaFoldDB" id="A0A8X6NRW0"/>
<organism evidence="1 2">
    <name type="scientific">Nephila pilipes</name>
    <name type="common">Giant wood spider</name>
    <name type="synonym">Nephila maculata</name>
    <dbReference type="NCBI Taxonomy" id="299642"/>
    <lineage>
        <taxon>Eukaryota</taxon>
        <taxon>Metazoa</taxon>
        <taxon>Ecdysozoa</taxon>
        <taxon>Arthropoda</taxon>
        <taxon>Chelicerata</taxon>
        <taxon>Arachnida</taxon>
        <taxon>Araneae</taxon>
        <taxon>Araneomorphae</taxon>
        <taxon>Entelegynae</taxon>
        <taxon>Araneoidea</taxon>
        <taxon>Nephilidae</taxon>
        <taxon>Nephila</taxon>
    </lineage>
</organism>
<evidence type="ECO:0000313" key="1">
    <source>
        <dbReference type="EMBL" id="GFT31741.1"/>
    </source>
</evidence>
<evidence type="ECO:0000313" key="2">
    <source>
        <dbReference type="Proteomes" id="UP000887013"/>
    </source>
</evidence>
<proteinExistence type="predicted"/>
<dbReference type="OrthoDB" id="6471718at2759"/>
<gene>
    <name evidence="1" type="ORF">NPIL_23331</name>
</gene>
<sequence length="117" mass="13678">MENLWGILGHDVYKNGWHYSSKSDLRTTVKLLEQQKSNNFQALSSSMNQRLIQGLYVLAVKLTFLDCFFPALGILPVNISFERQRLKSVSTLNKFRYRFLTLGKVYFKTKLLEVARR</sequence>
<dbReference type="EMBL" id="BMAW01013061">
    <property type="protein sequence ID" value="GFT31741.1"/>
    <property type="molecule type" value="Genomic_DNA"/>
</dbReference>
<comment type="caution">
    <text evidence="1">The sequence shown here is derived from an EMBL/GenBank/DDBJ whole genome shotgun (WGS) entry which is preliminary data.</text>
</comment>
<dbReference type="Proteomes" id="UP000887013">
    <property type="component" value="Unassembled WGS sequence"/>
</dbReference>